<feature type="transmembrane region" description="Helical" evidence="1">
    <location>
        <begin position="243"/>
        <end position="266"/>
    </location>
</feature>
<keyword evidence="1" id="KW-1133">Transmembrane helix</keyword>
<keyword evidence="3" id="KW-1185">Reference proteome</keyword>
<feature type="transmembrane region" description="Helical" evidence="1">
    <location>
        <begin position="50"/>
        <end position="74"/>
    </location>
</feature>
<protein>
    <submittedName>
        <fullName evidence="2">TIGR00366 family protein</fullName>
    </submittedName>
</protein>
<evidence type="ECO:0000313" key="2">
    <source>
        <dbReference type="EMBL" id="EEO23534.1"/>
    </source>
</evidence>
<organism evidence="2 3">
    <name type="scientific">Helicobacter bilis ATCC 43879</name>
    <dbReference type="NCBI Taxonomy" id="613026"/>
    <lineage>
        <taxon>Bacteria</taxon>
        <taxon>Pseudomonadati</taxon>
        <taxon>Campylobacterota</taxon>
        <taxon>Epsilonproteobacteria</taxon>
        <taxon>Campylobacterales</taxon>
        <taxon>Helicobacteraceae</taxon>
        <taxon>Helicobacter</taxon>
    </lineage>
</organism>
<dbReference type="RefSeq" id="WP_005217513.1">
    <property type="nucleotide sequence ID" value="NZ_KI392032.1"/>
</dbReference>
<dbReference type="InterPro" id="IPR006160">
    <property type="entry name" value="SCFA_transpt_AtoE"/>
</dbReference>
<feature type="transmembrane region" description="Helical" evidence="1">
    <location>
        <begin position="430"/>
        <end position="452"/>
    </location>
</feature>
<feature type="transmembrane region" description="Helical" evidence="1">
    <location>
        <begin position="312"/>
        <end position="330"/>
    </location>
</feature>
<keyword evidence="1" id="KW-0812">Transmembrane</keyword>
<feature type="transmembrane region" description="Helical" evidence="1">
    <location>
        <begin position="136"/>
        <end position="154"/>
    </location>
</feature>
<dbReference type="Proteomes" id="UP000005085">
    <property type="component" value="Unassembled WGS sequence"/>
</dbReference>
<dbReference type="PANTHER" id="PTHR41983">
    <property type="entry name" value="SHORT-CHAIN FATTY ACID TRANSPORTER-RELATED"/>
    <property type="match status" value="1"/>
</dbReference>
<name>C3XEU5_9HELI</name>
<reference evidence="2 3" key="1">
    <citation type="journal article" date="2014" name="Genome Announc.">
        <title>Draft genome sequences of six enterohepatic helicobacter species isolated from humans and one from rhesus macaques.</title>
        <authorList>
            <person name="Shen Z."/>
            <person name="Sheh A."/>
            <person name="Young S.K."/>
            <person name="Abouelliel A."/>
            <person name="Ward D.V."/>
            <person name="Earl A.M."/>
            <person name="Fox J.G."/>
        </authorList>
    </citation>
    <scope>NUCLEOTIDE SEQUENCE [LARGE SCALE GENOMIC DNA]</scope>
    <source>
        <strain evidence="2 3">ATCC 43879</strain>
    </source>
</reference>
<feature type="transmembrane region" description="Helical" evidence="1">
    <location>
        <begin position="94"/>
        <end position="124"/>
    </location>
</feature>
<dbReference type="GO" id="GO:0005886">
    <property type="term" value="C:plasma membrane"/>
    <property type="evidence" value="ECO:0007669"/>
    <property type="project" value="TreeGrafter"/>
</dbReference>
<comment type="caution">
    <text evidence="2">The sequence shown here is derived from an EMBL/GenBank/DDBJ whole genome shotgun (WGS) entry which is preliminary data.</text>
</comment>
<feature type="transmembrane region" description="Helical" evidence="1">
    <location>
        <begin position="342"/>
        <end position="369"/>
    </location>
</feature>
<evidence type="ECO:0000256" key="1">
    <source>
        <dbReference type="SAM" id="Phobius"/>
    </source>
</evidence>
<dbReference type="AlphaFoldDB" id="C3XEU5"/>
<keyword evidence="1" id="KW-0472">Membrane</keyword>
<dbReference type="HOGENOM" id="CLU_037744_0_0_7"/>
<evidence type="ECO:0000313" key="3">
    <source>
        <dbReference type="Proteomes" id="UP000005085"/>
    </source>
</evidence>
<accession>C3XEU5</accession>
<dbReference type="Pfam" id="PF02667">
    <property type="entry name" value="SCFA_trans"/>
    <property type="match status" value="1"/>
</dbReference>
<dbReference type="PANTHER" id="PTHR41983:SF2">
    <property type="entry name" value="SHORT-CHAIN FATTY ACID TRANSPORTER-RELATED"/>
    <property type="match status" value="1"/>
</dbReference>
<feature type="transmembrane region" description="Helical" evidence="1">
    <location>
        <begin position="20"/>
        <end position="38"/>
    </location>
</feature>
<feature type="transmembrane region" description="Helical" evidence="1">
    <location>
        <begin position="193"/>
        <end position="213"/>
    </location>
</feature>
<dbReference type="eggNOG" id="COG2031">
    <property type="taxonomic scope" value="Bacteria"/>
</dbReference>
<dbReference type="OrthoDB" id="9342495at2"/>
<dbReference type="EMBL" id="ACDN02000002">
    <property type="protein sequence ID" value="EEO23534.1"/>
    <property type="molecule type" value="Genomic_DNA"/>
</dbReference>
<proteinExistence type="predicted"/>
<feature type="transmembrane region" description="Helical" evidence="1">
    <location>
        <begin position="272"/>
        <end position="291"/>
    </location>
</feature>
<gene>
    <name evidence="2" type="ORF">HRAG_00591</name>
</gene>
<sequence length="453" mass="48708">MLRDFTKFCVNLASRWLPDSFVLVAILTVFAFLAVLGFTEQTSLRIIQNWGNGVWSLLAFSMQMALILVLGQALASAKIISNILQRLADIPKNYFSAIVMVSLLGMLANIINWGFGLVISAIFAKEIAKKVDNVDYRLLIAAAYSGFVVWHGGLSGSIPLTLASGGEALAKSTAGILTESIPTSMTIFSTYNLIILGIVICVLPFLLATIHLAKNEVIVIDKKLLEKENKEVEMIDHKHDKTLAVYLENSFLVSLSISLIGFIYIANHFAKGGGLSLDILNMIFLFLGILLHKKPSSYIKAINESAKNAAGILLQFPFYAGIIGMMVGTAENGGQSLASMLSHFFISIANADTFAVFSFLSAGFVNILVPSGGGQWAVQAPVMIPAGLKLGIDPSVTAMAIAWGDAWTNMIQPFWALPALAIAGLGAKDIMGYCVITLSFTGVVISCGFFFLT</sequence>